<accession>A0A0L8HFS6</accession>
<keyword evidence="1" id="KW-0067">ATP-binding</keyword>
<evidence type="ECO:0000256" key="1">
    <source>
        <dbReference type="RuleBase" id="RU363044"/>
    </source>
</evidence>
<dbReference type="AlphaFoldDB" id="A0A0L8HFS6"/>
<dbReference type="InterPro" id="IPR027417">
    <property type="entry name" value="P-loop_NTPase"/>
</dbReference>
<dbReference type="EMBL" id="KQ418263">
    <property type="protein sequence ID" value="KOF88091.1"/>
    <property type="molecule type" value="Genomic_DNA"/>
</dbReference>
<dbReference type="InterPro" id="IPR049163">
    <property type="entry name" value="Pif1-like_2B_dom"/>
</dbReference>
<keyword evidence="1" id="KW-0347">Helicase</keyword>
<dbReference type="GO" id="GO:0006281">
    <property type="term" value="P:DNA repair"/>
    <property type="evidence" value="ECO:0007669"/>
    <property type="project" value="UniProtKB-KW"/>
</dbReference>
<comment type="cofactor">
    <cofactor evidence="1">
        <name>Mg(2+)</name>
        <dbReference type="ChEBI" id="CHEBI:18420"/>
    </cofactor>
</comment>
<keyword evidence="1" id="KW-0233">DNA recombination</keyword>
<evidence type="ECO:0000259" key="3">
    <source>
        <dbReference type="Pfam" id="PF21530"/>
    </source>
</evidence>
<dbReference type="OrthoDB" id="3353471at2759"/>
<dbReference type="SUPFAM" id="SSF52540">
    <property type="entry name" value="P-loop containing nucleoside triphosphate hydrolases"/>
    <property type="match status" value="1"/>
</dbReference>
<gene>
    <name evidence="4" type="ORF">OCBIM_22015493mg</name>
</gene>
<comment type="similarity">
    <text evidence="1">Belongs to the helicase family.</text>
</comment>
<name>A0A0L8HFS6_OCTBM</name>
<dbReference type="PANTHER" id="PTHR10492">
    <property type="match status" value="1"/>
</dbReference>
<keyword evidence="1" id="KW-0378">Hydrolase</keyword>
<reference evidence="4" key="1">
    <citation type="submission" date="2015-07" db="EMBL/GenBank/DDBJ databases">
        <title>MeaNS - Measles Nucleotide Surveillance Program.</title>
        <authorList>
            <person name="Tran T."/>
            <person name="Druce J."/>
        </authorList>
    </citation>
    <scope>NUCLEOTIDE SEQUENCE</scope>
    <source>
        <strain evidence="4">UCB-OBI-ISO-001</strain>
        <tissue evidence="4">Gonad</tissue>
    </source>
</reference>
<dbReference type="GO" id="GO:0000723">
    <property type="term" value="P:telomere maintenance"/>
    <property type="evidence" value="ECO:0007669"/>
    <property type="project" value="InterPro"/>
</dbReference>
<dbReference type="EC" id="5.6.2.3" evidence="1"/>
<dbReference type="Pfam" id="PF05970">
    <property type="entry name" value="PIF1"/>
    <property type="match status" value="1"/>
</dbReference>
<dbReference type="GO" id="GO:0016887">
    <property type="term" value="F:ATP hydrolysis activity"/>
    <property type="evidence" value="ECO:0007669"/>
    <property type="project" value="RHEA"/>
</dbReference>
<comment type="catalytic activity">
    <reaction evidence="1">
        <text>ATP + H2O = ADP + phosphate + H(+)</text>
        <dbReference type="Rhea" id="RHEA:13065"/>
        <dbReference type="ChEBI" id="CHEBI:15377"/>
        <dbReference type="ChEBI" id="CHEBI:15378"/>
        <dbReference type="ChEBI" id="CHEBI:30616"/>
        <dbReference type="ChEBI" id="CHEBI:43474"/>
        <dbReference type="ChEBI" id="CHEBI:456216"/>
        <dbReference type="EC" id="5.6.2.3"/>
    </reaction>
</comment>
<keyword evidence="1" id="KW-0227">DNA damage</keyword>
<protein>
    <recommendedName>
        <fullName evidence="1">ATP-dependent DNA helicase</fullName>
        <ecNumber evidence="1">5.6.2.3</ecNumber>
    </recommendedName>
</protein>
<dbReference type="InterPro" id="IPR010285">
    <property type="entry name" value="DNA_helicase_pif1-like_DEAD"/>
</dbReference>
<evidence type="ECO:0000259" key="2">
    <source>
        <dbReference type="Pfam" id="PF05970"/>
    </source>
</evidence>
<organism evidence="4">
    <name type="scientific">Octopus bimaculoides</name>
    <name type="common">California two-spotted octopus</name>
    <dbReference type="NCBI Taxonomy" id="37653"/>
    <lineage>
        <taxon>Eukaryota</taxon>
        <taxon>Metazoa</taxon>
        <taxon>Spiralia</taxon>
        <taxon>Lophotrochozoa</taxon>
        <taxon>Mollusca</taxon>
        <taxon>Cephalopoda</taxon>
        <taxon>Coleoidea</taxon>
        <taxon>Octopodiformes</taxon>
        <taxon>Octopoda</taxon>
        <taxon>Incirrata</taxon>
        <taxon>Octopodidae</taxon>
        <taxon>Octopus</taxon>
    </lineage>
</organism>
<dbReference type="Pfam" id="PF21530">
    <property type="entry name" value="Pif1_2B_dom"/>
    <property type="match status" value="1"/>
</dbReference>
<keyword evidence="1" id="KW-0547">Nucleotide-binding</keyword>
<feature type="non-terminal residue" evidence="4">
    <location>
        <position position="1"/>
    </location>
</feature>
<dbReference type="GO" id="GO:0006310">
    <property type="term" value="P:DNA recombination"/>
    <property type="evidence" value="ECO:0007669"/>
    <property type="project" value="UniProtKB-KW"/>
</dbReference>
<sequence>NGFGNIYTHTSRNIFLDAPGGTVKTSLLNLLLAKLRHIGVIAIAVVSSGTAFYFQNAFHCNTSRNPNVSHNTFLGRSDNFEKVQIHCLGLASMSHKCSLQALDNTMRDLRSNNNILGSSTLLIAHLQQTVPVIVNRTPADVLHVQSQVQSKHLTVNMRSLLHTGQPTTQFSELLLRISNGQITTTYVPTTIDTNSISHTVSSPNNLCSAVYPNLTTAYTKSNWLHDKCSYLTQSATFSRTLLQISGHRYRPRSSFTLFNKISQLHPHKIHLKVGYPIIFLRNLNAPILRNGTRLVDKQMMDHVIEAQIIMGHGKNDTVFIPEIPLTPADCSYAIQRLQFPLKLSLIMTINKVQGQSLKVVGLDLRTSCFSHGQVYVGCTRVGHPENLFIYAPEGKTKNVVYEAALE</sequence>
<proteinExistence type="inferred from homology"/>
<feature type="domain" description="DNA helicase Pif1-like 2B" evidence="3">
    <location>
        <begin position="261"/>
        <end position="295"/>
    </location>
</feature>
<feature type="domain" description="DNA helicase Pif1-like DEAD-box helicase" evidence="2">
    <location>
        <begin position="6"/>
        <end position="184"/>
    </location>
</feature>
<dbReference type="GO" id="GO:0005524">
    <property type="term" value="F:ATP binding"/>
    <property type="evidence" value="ECO:0007669"/>
    <property type="project" value="UniProtKB-KW"/>
</dbReference>
<dbReference type="GO" id="GO:0043139">
    <property type="term" value="F:5'-3' DNA helicase activity"/>
    <property type="evidence" value="ECO:0007669"/>
    <property type="project" value="UniProtKB-EC"/>
</dbReference>
<keyword evidence="1" id="KW-0234">DNA repair</keyword>
<evidence type="ECO:0000313" key="4">
    <source>
        <dbReference type="EMBL" id="KOF88091.1"/>
    </source>
</evidence>